<feature type="compositionally biased region" description="Basic and acidic residues" evidence="11">
    <location>
        <begin position="65"/>
        <end position="86"/>
    </location>
</feature>
<evidence type="ECO:0000256" key="5">
    <source>
        <dbReference type="ARBA" id="ARBA00022664"/>
    </source>
</evidence>
<dbReference type="PANTHER" id="PTHR13445:SF3">
    <property type="entry name" value="U5 SMALL NUCLEAR RIBONUCLEOPROTEIN TSSC4"/>
    <property type="match status" value="1"/>
</dbReference>
<dbReference type="AlphaFoldDB" id="A0A1X7UYQ7"/>
<accession>A0A1X7UYQ7</accession>
<evidence type="ECO:0000256" key="8">
    <source>
        <dbReference type="ARBA" id="ARBA00023242"/>
    </source>
</evidence>
<protein>
    <recommendedName>
        <fullName evidence="9">U5 small nuclear ribonucleoprotein TSSC4</fullName>
    </recommendedName>
</protein>
<dbReference type="GO" id="GO:0005737">
    <property type="term" value="C:cytoplasm"/>
    <property type="evidence" value="ECO:0007669"/>
    <property type="project" value="UniProtKB-SubCell"/>
</dbReference>
<dbReference type="Pfam" id="PF15264">
    <property type="entry name" value="TSSC4"/>
    <property type="match status" value="1"/>
</dbReference>
<evidence type="ECO:0000256" key="1">
    <source>
        <dbReference type="ARBA" id="ARBA00004123"/>
    </source>
</evidence>
<dbReference type="InParanoid" id="A0A1X7UYQ7"/>
<evidence type="ECO:0000256" key="3">
    <source>
        <dbReference type="ARBA" id="ARBA00010362"/>
    </source>
</evidence>
<keyword evidence="7" id="KW-0508">mRNA splicing</keyword>
<organism evidence="12">
    <name type="scientific">Amphimedon queenslandica</name>
    <name type="common">Sponge</name>
    <dbReference type="NCBI Taxonomy" id="400682"/>
    <lineage>
        <taxon>Eukaryota</taxon>
        <taxon>Metazoa</taxon>
        <taxon>Porifera</taxon>
        <taxon>Demospongiae</taxon>
        <taxon>Heteroscleromorpha</taxon>
        <taxon>Haplosclerida</taxon>
        <taxon>Niphatidae</taxon>
        <taxon>Amphimedon</taxon>
    </lineage>
</organism>
<reference evidence="12" key="1">
    <citation type="submission" date="2017-05" db="UniProtKB">
        <authorList>
            <consortium name="EnsemblMetazoa"/>
        </authorList>
    </citation>
    <scope>IDENTIFICATION</scope>
</reference>
<dbReference type="EnsemblMetazoa" id="Aqu2.1.32908_001">
    <property type="protein sequence ID" value="Aqu2.1.32908_001"/>
    <property type="gene ID" value="Aqu2.1.32908"/>
</dbReference>
<evidence type="ECO:0000256" key="7">
    <source>
        <dbReference type="ARBA" id="ARBA00023187"/>
    </source>
</evidence>
<evidence type="ECO:0000256" key="11">
    <source>
        <dbReference type="SAM" id="MobiDB-lite"/>
    </source>
</evidence>
<keyword evidence="5" id="KW-0507">mRNA processing</keyword>
<dbReference type="GO" id="GO:0006397">
    <property type="term" value="P:mRNA processing"/>
    <property type="evidence" value="ECO:0007669"/>
    <property type="project" value="UniProtKB-KW"/>
</dbReference>
<evidence type="ECO:0000256" key="2">
    <source>
        <dbReference type="ARBA" id="ARBA00004496"/>
    </source>
</evidence>
<evidence type="ECO:0000256" key="10">
    <source>
        <dbReference type="ARBA" id="ARBA00045970"/>
    </source>
</evidence>
<dbReference type="PANTHER" id="PTHR13445">
    <property type="entry name" value="TUMOR SUPPRESSING SUBTRANSFERABLE CANDIDATE 4 TSSC4"/>
    <property type="match status" value="1"/>
</dbReference>
<proteinExistence type="inferred from homology"/>
<evidence type="ECO:0000313" key="12">
    <source>
        <dbReference type="EnsemblMetazoa" id="Aqu2.1.32908_001"/>
    </source>
</evidence>
<feature type="region of interest" description="Disordered" evidence="11">
    <location>
        <begin position="35"/>
        <end position="103"/>
    </location>
</feature>
<dbReference type="GO" id="GO:0005681">
    <property type="term" value="C:spliceosomal complex"/>
    <property type="evidence" value="ECO:0007669"/>
    <property type="project" value="UniProtKB-KW"/>
</dbReference>
<dbReference type="GO" id="GO:0008380">
    <property type="term" value="P:RNA splicing"/>
    <property type="evidence" value="ECO:0007669"/>
    <property type="project" value="UniProtKB-KW"/>
</dbReference>
<sequence>MELNDRLSLVFGSLKTKLQAVDDPPMKEEEYILDGVEERGTIEPVTSKRSHQFSERSRDHRHQRREGSRDHRRQFSERSRDHRPPRAPDYVHNPTKWTKYDLTDDGTSHQAGYEGLNEEQINRKAGLDFIYSLRDSKTTPTSIGRYDETNDGKIVFKRSTKRAGNEPSPGDVKIKKVKGESQLGDDDRDSTQSTDSGHYEGSVFKMPEYFVGLSNKPKRLSAAPPPETLLKPLPRHSVQLHLSHLEEEEED</sequence>
<name>A0A1X7UYQ7_AMPQE</name>
<dbReference type="InterPro" id="IPR029338">
    <property type="entry name" value="TSSC4"/>
</dbReference>
<evidence type="ECO:0000256" key="6">
    <source>
        <dbReference type="ARBA" id="ARBA00022728"/>
    </source>
</evidence>
<keyword evidence="8" id="KW-0539">Nucleus</keyword>
<evidence type="ECO:0000256" key="9">
    <source>
        <dbReference type="ARBA" id="ARBA00035304"/>
    </source>
</evidence>
<comment type="subcellular location">
    <subcellularLocation>
        <location evidence="2">Cytoplasm</location>
    </subcellularLocation>
    <subcellularLocation>
        <location evidence="1">Nucleus</location>
    </subcellularLocation>
</comment>
<feature type="region of interest" description="Disordered" evidence="11">
    <location>
        <begin position="158"/>
        <end position="201"/>
    </location>
</feature>
<comment type="function">
    <text evidence="10">Protein associated with the U5 snRNP, during its maturation and its post-splicing recycling and which is required for spliceosomal tri-snRNP complex assembly in the nucleus. Has a molecular sequestering activity and transiently hinders SNRNP200 binding sites for constitutive splicing factors that intervene later during the assembly of the spliceosome and splicing. Together with its molecular sequestering activity, may also function as a molecular adapter and placeholder, coordinating the assembly of the U5 snRNP and its association with the U4/U6 di-snRNP.</text>
</comment>
<feature type="region of interest" description="Disordered" evidence="11">
    <location>
        <begin position="216"/>
        <end position="236"/>
    </location>
</feature>
<comment type="similarity">
    <text evidence="3">Belongs to the TSSC4 family.</text>
</comment>
<keyword evidence="6" id="KW-0747">Spliceosome</keyword>
<keyword evidence="4" id="KW-0963">Cytoplasm</keyword>
<evidence type="ECO:0000256" key="4">
    <source>
        <dbReference type="ARBA" id="ARBA00022490"/>
    </source>
</evidence>